<dbReference type="SUPFAM" id="SSF55729">
    <property type="entry name" value="Acyl-CoA N-acyltransferases (Nat)"/>
    <property type="match status" value="1"/>
</dbReference>
<protein>
    <submittedName>
        <fullName evidence="4">N-acetyltransferase</fullName>
    </submittedName>
</protein>
<sequence>MILRRARAGELAAILEFWLVAAENDSRPADSRAAIDALHRRDPDALIVAVDGDEIVGTVIAGWDGWRCHLYRLAVAPSRRRQGIGRALISAAEERFRGLGGGRADAMVLDDNAEAHGAWSAGGYRRQADWSRWVKPL</sequence>
<comment type="caution">
    <text evidence="4">The sequence shown here is derived from an EMBL/GenBank/DDBJ whole genome shotgun (WGS) entry which is preliminary data.</text>
</comment>
<evidence type="ECO:0000259" key="3">
    <source>
        <dbReference type="PROSITE" id="PS51186"/>
    </source>
</evidence>
<gene>
    <name evidence="4" type="ORF">Adu01nite_48840</name>
</gene>
<reference evidence="4 5" key="1">
    <citation type="submission" date="2021-01" db="EMBL/GenBank/DDBJ databases">
        <title>Whole genome shotgun sequence of Actinoplanes durhamensis NBRC 14914.</title>
        <authorList>
            <person name="Komaki H."/>
            <person name="Tamura T."/>
        </authorList>
    </citation>
    <scope>NUCLEOTIDE SEQUENCE [LARGE SCALE GENOMIC DNA]</scope>
    <source>
        <strain evidence="4 5">NBRC 14914</strain>
    </source>
</reference>
<dbReference type="Gene3D" id="3.40.630.30">
    <property type="match status" value="1"/>
</dbReference>
<dbReference type="InterPro" id="IPR016181">
    <property type="entry name" value="Acyl_CoA_acyltransferase"/>
</dbReference>
<dbReference type="CDD" id="cd04301">
    <property type="entry name" value="NAT_SF"/>
    <property type="match status" value="1"/>
</dbReference>
<dbReference type="Pfam" id="PF00583">
    <property type="entry name" value="Acetyltransf_1"/>
    <property type="match status" value="1"/>
</dbReference>
<evidence type="ECO:0000313" key="5">
    <source>
        <dbReference type="Proteomes" id="UP000637628"/>
    </source>
</evidence>
<accession>A0ABQ3Z163</accession>
<dbReference type="Proteomes" id="UP000637628">
    <property type="component" value="Unassembled WGS sequence"/>
</dbReference>
<name>A0ABQ3Z163_9ACTN</name>
<keyword evidence="1" id="KW-0808">Transferase</keyword>
<evidence type="ECO:0000256" key="1">
    <source>
        <dbReference type="ARBA" id="ARBA00022679"/>
    </source>
</evidence>
<dbReference type="EMBL" id="BOML01000038">
    <property type="protein sequence ID" value="GIE03534.1"/>
    <property type="molecule type" value="Genomic_DNA"/>
</dbReference>
<feature type="domain" description="N-acetyltransferase" evidence="3">
    <location>
        <begin position="1"/>
        <end position="137"/>
    </location>
</feature>
<proteinExistence type="predicted"/>
<evidence type="ECO:0000256" key="2">
    <source>
        <dbReference type="ARBA" id="ARBA00023315"/>
    </source>
</evidence>
<dbReference type="InterPro" id="IPR000182">
    <property type="entry name" value="GNAT_dom"/>
</dbReference>
<keyword evidence="2" id="KW-0012">Acyltransferase</keyword>
<dbReference type="PANTHER" id="PTHR43877">
    <property type="entry name" value="AMINOALKYLPHOSPHONATE N-ACETYLTRANSFERASE-RELATED-RELATED"/>
    <property type="match status" value="1"/>
</dbReference>
<keyword evidence="5" id="KW-1185">Reference proteome</keyword>
<dbReference type="RefSeq" id="WP_203729484.1">
    <property type="nucleotide sequence ID" value="NZ_BAAATX010000006.1"/>
</dbReference>
<dbReference type="InterPro" id="IPR050832">
    <property type="entry name" value="Bact_Acetyltransf"/>
</dbReference>
<dbReference type="PROSITE" id="PS51186">
    <property type="entry name" value="GNAT"/>
    <property type="match status" value="1"/>
</dbReference>
<organism evidence="4 5">
    <name type="scientific">Paractinoplanes durhamensis</name>
    <dbReference type="NCBI Taxonomy" id="113563"/>
    <lineage>
        <taxon>Bacteria</taxon>
        <taxon>Bacillati</taxon>
        <taxon>Actinomycetota</taxon>
        <taxon>Actinomycetes</taxon>
        <taxon>Micromonosporales</taxon>
        <taxon>Micromonosporaceae</taxon>
        <taxon>Paractinoplanes</taxon>
    </lineage>
</organism>
<evidence type="ECO:0000313" key="4">
    <source>
        <dbReference type="EMBL" id="GIE03534.1"/>
    </source>
</evidence>